<protein>
    <submittedName>
        <fullName evidence="1">1441_t:CDS:1</fullName>
    </submittedName>
</protein>
<name>A0ACA9RB81_9GLOM</name>
<sequence>DDNCSDSFKSLYFQYPCEYSVECSGYHLEPNNEVLYEDTEILGEASVVKAQLEEPIYDEDLIQHDDNNDND</sequence>
<reference evidence="1" key="1">
    <citation type="submission" date="2021-06" db="EMBL/GenBank/DDBJ databases">
        <authorList>
            <person name="Kallberg Y."/>
            <person name="Tangrot J."/>
            <person name="Rosling A."/>
        </authorList>
    </citation>
    <scope>NUCLEOTIDE SEQUENCE</scope>
    <source>
        <strain evidence="1">MA461A</strain>
    </source>
</reference>
<comment type="caution">
    <text evidence="1">The sequence shown here is derived from an EMBL/GenBank/DDBJ whole genome shotgun (WGS) entry which is preliminary data.</text>
</comment>
<dbReference type="Proteomes" id="UP000789920">
    <property type="component" value="Unassembled WGS sequence"/>
</dbReference>
<organism evidence="1 2">
    <name type="scientific">Racocetra persica</name>
    <dbReference type="NCBI Taxonomy" id="160502"/>
    <lineage>
        <taxon>Eukaryota</taxon>
        <taxon>Fungi</taxon>
        <taxon>Fungi incertae sedis</taxon>
        <taxon>Mucoromycota</taxon>
        <taxon>Glomeromycotina</taxon>
        <taxon>Glomeromycetes</taxon>
        <taxon>Diversisporales</taxon>
        <taxon>Gigasporaceae</taxon>
        <taxon>Racocetra</taxon>
    </lineage>
</organism>
<accession>A0ACA9RB81</accession>
<proteinExistence type="predicted"/>
<evidence type="ECO:0000313" key="1">
    <source>
        <dbReference type="EMBL" id="CAG8785435.1"/>
    </source>
</evidence>
<feature type="non-terminal residue" evidence="1">
    <location>
        <position position="71"/>
    </location>
</feature>
<feature type="non-terminal residue" evidence="1">
    <location>
        <position position="1"/>
    </location>
</feature>
<evidence type="ECO:0000313" key="2">
    <source>
        <dbReference type="Proteomes" id="UP000789920"/>
    </source>
</evidence>
<gene>
    <name evidence="1" type="ORF">RPERSI_LOCUS18220</name>
</gene>
<dbReference type="EMBL" id="CAJVQC010047928">
    <property type="protein sequence ID" value="CAG8785435.1"/>
    <property type="molecule type" value="Genomic_DNA"/>
</dbReference>
<keyword evidence="2" id="KW-1185">Reference proteome</keyword>